<dbReference type="EMBL" id="CP017562">
    <property type="protein sequence ID" value="APA88510.2"/>
    <property type="molecule type" value="Genomic_DNA"/>
</dbReference>
<evidence type="ECO:0000256" key="1">
    <source>
        <dbReference type="SAM" id="MobiDB-lite"/>
    </source>
</evidence>
<feature type="compositionally biased region" description="Basic and acidic residues" evidence="1">
    <location>
        <begin position="1"/>
        <end position="15"/>
    </location>
</feature>
<dbReference type="Proteomes" id="UP000179860">
    <property type="component" value="Chromosome 2"/>
</dbReference>
<dbReference type="RefSeq" id="WP_154677411.1">
    <property type="nucleotide sequence ID" value="NZ_CP017562.2"/>
</dbReference>
<organism evidence="2 3">
    <name type="scientific">Paraburkholderia sprentiae WSM5005</name>
    <dbReference type="NCBI Taxonomy" id="754502"/>
    <lineage>
        <taxon>Bacteria</taxon>
        <taxon>Pseudomonadati</taxon>
        <taxon>Pseudomonadota</taxon>
        <taxon>Betaproteobacteria</taxon>
        <taxon>Burkholderiales</taxon>
        <taxon>Burkholderiaceae</taxon>
        <taxon>Paraburkholderia</taxon>
    </lineage>
</organism>
<feature type="region of interest" description="Disordered" evidence="1">
    <location>
        <begin position="1"/>
        <end position="22"/>
    </location>
</feature>
<dbReference type="OrthoDB" id="9807959at2"/>
<evidence type="ECO:0000313" key="3">
    <source>
        <dbReference type="Proteomes" id="UP000179860"/>
    </source>
</evidence>
<gene>
    <name evidence="2" type="ORF">BJG93_24485</name>
</gene>
<dbReference type="AlphaFoldDB" id="A0A1I9YQN2"/>
<sequence>MATERPEPDRAHGDDEYAGAGKKKITITGDRDLLRRIDTHARRHGLTRSALFSVGASLFVDDLLRRRE</sequence>
<keyword evidence="3" id="KW-1185">Reference proteome</keyword>
<name>A0A1I9YQN2_9BURK</name>
<accession>A0A1I9YQN2</accession>
<protein>
    <submittedName>
        <fullName evidence="2">Type II toxin-antitoxin system HicB family antitoxin</fullName>
    </submittedName>
</protein>
<dbReference type="KEGG" id="pspw:BJG93_24485"/>
<evidence type="ECO:0000313" key="2">
    <source>
        <dbReference type="EMBL" id="APA88510.2"/>
    </source>
</evidence>
<reference evidence="2" key="1">
    <citation type="submission" date="2016-09" db="EMBL/GenBank/DDBJ databases">
        <title>The Complete Genome of Burkholderia sprentiae wsm5005.</title>
        <authorList>
            <person name="De Meyer S."/>
            <person name="Wang P."/>
            <person name="Terpolilli J."/>
        </authorList>
    </citation>
    <scope>NUCLEOTIDE SEQUENCE [LARGE SCALE GENOMIC DNA]</scope>
    <source>
        <strain evidence="2">WSM5005</strain>
    </source>
</reference>
<proteinExistence type="predicted"/>
<reference evidence="2" key="2">
    <citation type="submission" date="2021-06" db="EMBL/GenBank/DDBJ databases">
        <authorList>
            <person name="Rogers T.H."/>
            <person name="Ramsay J.P."/>
            <person name="Wang P."/>
            <person name="Terpolilli J."/>
        </authorList>
    </citation>
    <scope>NUCLEOTIDE SEQUENCE [LARGE SCALE GENOMIC DNA]</scope>
    <source>
        <strain evidence="2">WSM5005</strain>
    </source>
</reference>